<dbReference type="PANTHER" id="PTHR45784:SF3">
    <property type="entry name" value="C-TYPE LECTIN DOMAIN FAMILY 4 MEMBER K-LIKE-RELATED"/>
    <property type="match status" value="1"/>
</dbReference>
<evidence type="ECO:0000259" key="1">
    <source>
        <dbReference type="PROSITE" id="PS50041"/>
    </source>
</evidence>
<protein>
    <submittedName>
        <fullName evidence="2">C-type mannose receptor 2</fullName>
    </submittedName>
</protein>
<comment type="caution">
    <text evidence="2">The sequence shown here is derived from an EMBL/GenBank/DDBJ whole genome shotgun (WGS) entry which is preliminary data.</text>
</comment>
<name>A0A4Z2EPB4_9TELE</name>
<gene>
    <name evidence="2" type="primary">MRC2_2</name>
    <name evidence="2" type="ORF">EYF80_059417</name>
</gene>
<dbReference type="SMART" id="SM00034">
    <property type="entry name" value="CLECT"/>
    <property type="match status" value="1"/>
</dbReference>
<dbReference type="PROSITE" id="PS50041">
    <property type="entry name" value="C_TYPE_LECTIN_2"/>
    <property type="match status" value="2"/>
</dbReference>
<organism evidence="2 3">
    <name type="scientific">Liparis tanakae</name>
    <name type="common">Tanaka's snailfish</name>
    <dbReference type="NCBI Taxonomy" id="230148"/>
    <lineage>
        <taxon>Eukaryota</taxon>
        <taxon>Metazoa</taxon>
        <taxon>Chordata</taxon>
        <taxon>Craniata</taxon>
        <taxon>Vertebrata</taxon>
        <taxon>Euteleostomi</taxon>
        <taxon>Actinopterygii</taxon>
        <taxon>Neopterygii</taxon>
        <taxon>Teleostei</taxon>
        <taxon>Neoteleostei</taxon>
        <taxon>Acanthomorphata</taxon>
        <taxon>Eupercaria</taxon>
        <taxon>Perciformes</taxon>
        <taxon>Cottioidei</taxon>
        <taxon>Cottales</taxon>
        <taxon>Liparidae</taxon>
        <taxon>Liparis</taxon>
    </lineage>
</organism>
<dbReference type="Proteomes" id="UP000314294">
    <property type="component" value="Unassembled WGS sequence"/>
</dbReference>
<keyword evidence="2" id="KW-0675">Receptor</keyword>
<dbReference type="AlphaFoldDB" id="A0A4Z2EPB4"/>
<reference evidence="2 3" key="1">
    <citation type="submission" date="2019-03" db="EMBL/GenBank/DDBJ databases">
        <title>First draft genome of Liparis tanakae, snailfish: a comprehensive survey of snailfish specific genes.</title>
        <authorList>
            <person name="Kim W."/>
            <person name="Song I."/>
            <person name="Jeong J.-H."/>
            <person name="Kim D."/>
            <person name="Kim S."/>
            <person name="Ryu S."/>
            <person name="Song J.Y."/>
            <person name="Lee S.K."/>
        </authorList>
    </citation>
    <scope>NUCLEOTIDE SEQUENCE [LARGE SCALE GENOMIC DNA]</scope>
    <source>
        <tissue evidence="2">Muscle</tissue>
    </source>
</reference>
<feature type="domain" description="C-type lectin" evidence="1">
    <location>
        <begin position="1"/>
        <end position="127"/>
    </location>
</feature>
<sequence>MAEAQRHCRDNYKDLATIRDQEDLENLNALKTTVHSVSSRRRRPGSTVTVSMLRNWTPRAWAGLYDDVDSWRWSLSNASFYKAGETEYRRWQPEEPHNRFKEYCSYIVLRGTWGDVTCDHNFNAVCFDVRGPDSYVYINTLMTWPEAQSYCREHHTDLVSVRNLEDNQMVQNVLPHGDLVWIGLYRDGWKWSDGSDSSFRNWEANEEGGGSIKNCLSVDFSADGRWETLDCNLKSAFICYTDVALVSKRVMKVRLVKSSSSLDLKDPVVMEDLLKKVHLPLISNRTGGA</sequence>
<keyword evidence="3" id="KW-1185">Reference proteome</keyword>
<dbReference type="OrthoDB" id="6369810at2759"/>
<proteinExistence type="predicted"/>
<evidence type="ECO:0000313" key="3">
    <source>
        <dbReference type="Proteomes" id="UP000314294"/>
    </source>
</evidence>
<dbReference type="InterPro" id="IPR016186">
    <property type="entry name" value="C-type_lectin-like/link_sf"/>
</dbReference>
<accession>A0A4Z2EPB4</accession>
<dbReference type="Gene3D" id="3.10.100.10">
    <property type="entry name" value="Mannose-Binding Protein A, subunit A"/>
    <property type="match status" value="2"/>
</dbReference>
<dbReference type="PANTHER" id="PTHR45784">
    <property type="entry name" value="C-TYPE LECTIN DOMAIN FAMILY 20 MEMBER A-RELATED"/>
    <property type="match status" value="1"/>
</dbReference>
<evidence type="ECO:0000313" key="2">
    <source>
        <dbReference type="EMBL" id="TNN30430.1"/>
    </source>
</evidence>
<dbReference type="Pfam" id="PF00059">
    <property type="entry name" value="Lectin_C"/>
    <property type="match status" value="2"/>
</dbReference>
<dbReference type="CDD" id="cd03602">
    <property type="entry name" value="CLECT_1"/>
    <property type="match status" value="1"/>
</dbReference>
<dbReference type="InterPro" id="IPR001304">
    <property type="entry name" value="C-type_lectin-like"/>
</dbReference>
<dbReference type="InterPro" id="IPR016187">
    <property type="entry name" value="CTDL_fold"/>
</dbReference>
<dbReference type="SUPFAM" id="SSF56436">
    <property type="entry name" value="C-type lectin-like"/>
    <property type="match status" value="2"/>
</dbReference>
<dbReference type="EMBL" id="SRLO01004490">
    <property type="protein sequence ID" value="TNN30430.1"/>
    <property type="molecule type" value="Genomic_DNA"/>
</dbReference>
<feature type="domain" description="C-type lectin" evidence="1">
    <location>
        <begin position="130"/>
        <end position="240"/>
    </location>
</feature>